<comment type="caution">
    <text evidence="1">The sequence shown here is derived from an EMBL/GenBank/DDBJ whole genome shotgun (WGS) entry which is preliminary data.</text>
</comment>
<proteinExistence type="predicted"/>
<protein>
    <submittedName>
        <fullName evidence="1">Uncharacterized protein</fullName>
    </submittedName>
</protein>
<dbReference type="AlphaFoldDB" id="U6SQH5"/>
<dbReference type="EMBL" id="ATAE01000020">
    <property type="protein sequence ID" value="ERN53642.1"/>
    <property type="molecule type" value="Genomic_DNA"/>
</dbReference>
<dbReference type="Proteomes" id="UP000017170">
    <property type="component" value="Unassembled WGS sequence"/>
</dbReference>
<sequence>MQNRIEVFERQSREFNPSFHFELRIKEMEKTSSYGMQLASKWRELLNRSKLNEVYPVVHPIGKETFSLYADYPSGIFEYALDIDLATSLIKEKGMSPIKVSPKNIIDAVDPGNINRDPAKIKPNHKNPVMIIQSYYLTNNKYYCINGNHRIFEAYRNGEREIEVYLFKDLEFLPFFYDELSKATYFLEMDAARVLNNQQHIQQSELEQYPSNFNFSR</sequence>
<keyword evidence="2" id="KW-1185">Reference proteome</keyword>
<evidence type="ECO:0000313" key="2">
    <source>
        <dbReference type="Proteomes" id="UP000017170"/>
    </source>
</evidence>
<accession>U6SQH5</accession>
<name>U6SQH5_9BACI</name>
<reference evidence="1 2" key="1">
    <citation type="journal article" date="2013" name="Genome Announc.">
        <title>Genome Sequence of the Extreme Obligate Alkaliphile Bacillus marmarensis Strain DSM 21297.</title>
        <authorList>
            <person name="Wernick D.G."/>
            <person name="Choi K.Y."/>
            <person name="Tat C.A."/>
            <person name="Lafontaine Rivera J.G."/>
            <person name="Liao J.C."/>
        </authorList>
    </citation>
    <scope>NUCLEOTIDE SEQUENCE [LARGE SCALE GENOMIC DNA]</scope>
    <source>
        <strain evidence="1 2">DSM 21297</strain>
    </source>
</reference>
<organism evidence="1 2">
    <name type="scientific">Alkalihalophilus marmarensis DSM 21297</name>
    <dbReference type="NCBI Taxonomy" id="1188261"/>
    <lineage>
        <taxon>Bacteria</taxon>
        <taxon>Bacillati</taxon>
        <taxon>Bacillota</taxon>
        <taxon>Bacilli</taxon>
        <taxon>Bacillales</taxon>
        <taxon>Bacillaceae</taxon>
        <taxon>Alkalihalophilus</taxon>
    </lineage>
</organism>
<dbReference type="RefSeq" id="WP_022627809.1">
    <property type="nucleotide sequence ID" value="NZ_ATAE01000020.1"/>
</dbReference>
<evidence type="ECO:0000313" key="1">
    <source>
        <dbReference type="EMBL" id="ERN53642.1"/>
    </source>
</evidence>
<dbReference type="PATRIC" id="fig|1188261.3.peg.1485"/>
<gene>
    <name evidence="1" type="ORF">A33I_10575</name>
</gene>